<keyword evidence="4" id="KW-1185">Reference proteome</keyword>
<gene>
    <name evidence="3" type="ORF">CXG46_20970</name>
</gene>
<evidence type="ECO:0000256" key="2">
    <source>
        <dbReference type="SAM" id="MobiDB-lite"/>
    </source>
</evidence>
<dbReference type="Gene3D" id="1.10.443.10">
    <property type="entry name" value="Intergrase catalytic core"/>
    <property type="match status" value="1"/>
</dbReference>
<evidence type="ECO:0000313" key="4">
    <source>
        <dbReference type="Proteomes" id="UP000233565"/>
    </source>
</evidence>
<accession>A0ABX4QTD2</accession>
<proteinExistence type="predicted"/>
<name>A0ABX4QTD2_9ACTN</name>
<reference evidence="3 4" key="1">
    <citation type="submission" date="2017-12" db="EMBL/GenBank/DDBJ databases">
        <title>Pharmacopeia of the Arctic Ocean.</title>
        <authorList>
            <person name="Collins E."/>
            <person name="Ducluzeau A.-L."/>
        </authorList>
    </citation>
    <scope>NUCLEOTIDE SEQUENCE [LARGE SCALE GENOMIC DNA]</scope>
    <source>
        <strain evidence="3 4">DSM 23325</strain>
    </source>
</reference>
<protein>
    <submittedName>
        <fullName evidence="3">Site-specific integrase</fullName>
    </submittedName>
</protein>
<dbReference type="Proteomes" id="UP000233565">
    <property type="component" value="Unassembled WGS sequence"/>
</dbReference>
<feature type="region of interest" description="Disordered" evidence="2">
    <location>
        <begin position="304"/>
        <end position="324"/>
    </location>
</feature>
<organism evidence="3 4">
    <name type="scientific">Nocardioides alpinus</name>
    <dbReference type="NCBI Taxonomy" id="748909"/>
    <lineage>
        <taxon>Bacteria</taxon>
        <taxon>Bacillati</taxon>
        <taxon>Actinomycetota</taxon>
        <taxon>Actinomycetes</taxon>
        <taxon>Propionibacteriales</taxon>
        <taxon>Nocardioidaceae</taxon>
        <taxon>Nocardioides</taxon>
    </lineage>
</organism>
<evidence type="ECO:0000313" key="3">
    <source>
        <dbReference type="EMBL" id="PKH37862.1"/>
    </source>
</evidence>
<keyword evidence="1" id="KW-0233">DNA recombination</keyword>
<sequence>MTRVRENYVPKGMTAARWAPIADVTRDVVKRCEDASAYEASQLMIVVARYFDHQTHITGLPLDPTVLLRRDIIVAYGNHLNATTAMTDATIGTYRSRLLRVADANIGHLQPSARMPGFRGADGSTPYSDNEVQVLRAWVDYQASDANRVDFNLLLALCVGAGLRNGEALRINASHVSVDDEGVLVEVAGDKPRTVPVLAEWESVIADIARAAWKPDMFLFRPTRKVRTSKVLSDMLHKAPNKPFPVNVQRLRATWIVTHLSAQTPVQALMDAAGIETLGALGRFYDYVPPMEARTARSALTMRARTEGCRASHSGRPLRPVDDE</sequence>
<dbReference type="InterPro" id="IPR013762">
    <property type="entry name" value="Integrase-like_cat_sf"/>
</dbReference>
<comment type="caution">
    <text evidence="3">The sequence shown here is derived from an EMBL/GenBank/DDBJ whole genome shotgun (WGS) entry which is preliminary data.</text>
</comment>
<evidence type="ECO:0000256" key="1">
    <source>
        <dbReference type="ARBA" id="ARBA00023172"/>
    </source>
</evidence>
<dbReference type="EMBL" id="PJBV01000035">
    <property type="protein sequence ID" value="PKH37862.1"/>
    <property type="molecule type" value="Genomic_DNA"/>
</dbReference>
<dbReference type="InterPro" id="IPR011010">
    <property type="entry name" value="DNA_brk_join_enz"/>
</dbReference>
<dbReference type="SUPFAM" id="SSF56349">
    <property type="entry name" value="DNA breaking-rejoining enzymes"/>
    <property type="match status" value="1"/>
</dbReference>